<dbReference type="PROSITE" id="PS50188">
    <property type="entry name" value="B302_SPRY"/>
    <property type="match status" value="1"/>
</dbReference>
<accession>A0A1X0NKA4</accession>
<dbReference type="InterPro" id="IPR013320">
    <property type="entry name" value="ConA-like_dom_sf"/>
</dbReference>
<reference evidence="2 3" key="1">
    <citation type="submission" date="2017-03" db="EMBL/GenBank/DDBJ databases">
        <title>An alternative strategy for trypanosome survival in the mammalian bloodstream revealed through genome and transcriptome analysis of the ubiquitous bovine parasite Trypanosoma (Megatrypanum) theileri.</title>
        <authorList>
            <person name="Kelly S."/>
            <person name="Ivens A."/>
            <person name="Mott A."/>
            <person name="O'Neill E."/>
            <person name="Emms D."/>
            <person name="Macleod O."/>
            <person name="Voorheis P."/>
            <person name="Matthews J."/>
            <person name="Matthews K."/>
            <person name="Carrington M."/>
        </authorList>
    </citation>
    <scope>NUCLEOTIDE SEQUENCE [LARGE SCALE GENOMIC DNA]</scope>
    <source>
        <strain evidence="2">Edinburgh</strain>
    </source>
</reference>
<gene>
    <name evidence="2" type="ORF">TM35_000371650</name>
</gene>
<evidence type="ECO:0000313" key="3">
    <source>
        <dbReference type="Proteomes" id="UP000192257"/>
    </source>
</evidence>
<dbReference type="VEuPathDB" id="TriTrypDB:TM35_000371650"/>
<proteinExistence type="predicted"/>
<dbReference type="RefSeq" id="XP_028879258.1">
    <property type="nucleotide sequence ID" value="XM_029029465.1"/>
</dbReference>
<dbReference type="GeneID" id="39989245"/>
<dbReference type="CDD" id="cd11709">
    <property type="entry name" value="SPRY"/>
    <property type="match status" value="1"/>
</dbReference>
<dbReference type="InterPro" id="IPR043136">
    <property type="entry name" value="B30.2/SPRY_sf"/>
</dbReference>
<evidence type="ECO:0000313" key="2">
    <source>
        <dbReference type="EMBL" id="ORC85192.1"/>
    </source>
</evidence>
<dbReference type="EMBL" id="NBCO01000037">
    <property type="protein sequence ID" value="ORC85192.1"/>
    <property type="molecule type" value="Genomic_DNA"/>
</dbReference>
<dbReference type="Gene3D" id="2.60.120.920">
    <property type="match status" value="1"/>
</dbReference>
<keyword evidence="3" id="KW-1185">Reference proteome</keyword>
<dbReference type="OrthoDB" id="276077at2759"/>
<name>A0A1X0NKA4_9TRYP</name>
<dbReference type="SUPFAM" id="SSF49899">
    <property type="entry name" value="Concanavalin A-like lectins/glucanases"/>
    <property type="match status" value="1"/>
</dbReference>
<evidence type="ECO:0000259" key="1">
    <source>
        <dbReference type="PROSITE" id="PS50188"/>
    </source>
</evidence>
<dbReference type="InterPro" id="IPR001870">
    <property type="entry name" value="B30.2/SPRY"/>
</dbReference>
<sequence>MGEGTDEQSVTSVTFQWARAGNTYTLQGNQVLHKGGGVAPYRPVIGDLAISPGRGKLFYEIRTNTDGCKIGLCTEEAFHTEVELQDVELGKKYIPSEPSDKLPPNPNCWVFNCQTSTVEVNGEEKKKLWRLFVPVSGARFGFLVNTDEGIVQLYVNDEYQGILFDSSLGLKGKTLFPCIGLAGMDMNNRNIGFGNKSATVSPVKRFPASGGVNTA</sequence>
<comment type="caution">
    <text evidence="2">The sequence shown here is derived from an EMBL/GenBank/DDBJ whole genome shotgun (WGS) entry which is preliminary data.</text>
</comment>
<dbReference type="Proteomes" id="UP000192257">
    <property type="component" value="Unassembled WGS sequence"/>
</dbReference>
<organism evidence="2 3">
    <name type="scientific">Trypanosoma theileri</name>
    <dbReference type="NCBI Taxonomy" id="67003"/>
    <lineage>
        <taxon>Eukaryota</taxon>
        <taxon>Discoba</taxon>
        <taxon>Euglenozoa</taxon>
        <taxon>Kinetoplastea</taxon>
        <taxon>Metakinetoplastina</taxon>
        <taxon>Trypanosomatida</taxon>
        <taxon>Trypanosomatidae</taxon>
        <taxon>Trypanosoma</taxon>
    </lineage>
</organism>
<feature type="domain" description="B30.2/SPRY" evidence="1">
    <location>
        <begin position="1"/>
        <end position="198"/>
    </location>
</feature>
<dbReference type="AlphaFoldDB" id="A0A1X0NKA4"/>
<protein>
    <recommendedName>
        <fullName evidence="1">B30.2/SPRY domain-containing protein</fullName>
    </recommendedName>
</protein>